<dbReference type="EMBL" id="SMSJ01000125">
    <property type="protein sequence ID" value="TDH58393.1"/>
    <property type="molecule type" value="Genomic_DNA"/>
</dbReference>
<comment type="similarity">
    <text evidence="1">Belongs to the Gfa family.</text>
</comment>
<evidence type="ECO:0000313" key="6">
    <source>
        <dbReference type="Proteomes" id="UP000295096"/>
    </source>
</evidence>
<gene>
    <name evidence="5" type="ORF">E2C06_32885</name>
</gene>
<dbReference type="Proteomes" id="UP000295096">
    <property type="component" value="Unassembled WGS sequence"/>
</dbReference>
<accession>A0A4R5Q760</accession>
<dbReference type="OrthoDB" id="9807246at2"/>
<keyword evidence="2" id="KW-0479">Metal-binding</keyword>
<feature type="domain" description="CENP-V/GFA" evidence="4">
    <location>
        <begin position="1"/>
        <end position="46"/>
    </location>
</feature>
<name>A0A4R5Q760_9PROT</name>
<evidence type="ECO:0000313" key="5">
    <source>
        <dbReference type="EMBL" id="TDH58393.1"/>
    </source>
</evidence>
<keyword evidence="6" id="KW-1185">Reference proteome</keyword>
<dbReference type="GO" id="GO:0046872">
    <property type="term" value="F:metal ion binding"/>
    <property type="evidence" value="ECO:0007669"/>
    <property type="project" value="UniProtKB-KW"/>
</dbReference>
<dbReference type="InterPro" id="IPR011057">
    <property type="entry name" value="Mss4-like_sf"/>
</dbReference>
<dbReference type="AlphaFoldDB" id="A0A4R5Q760"/>
<sequence length="65" mass="7113">MHATFCPDCGSRVFWELEALPGRVAVAAGAFADPGFPTPHLAVWTENKYHWVPLPEGVQALPKQP</sequence>
<evidence type="ECO:0000256" key="2">
    <source>
        <dbReference type="ARBA" id="ARBA00022723"/>
    </source>
</evidence>
<comment type="caution">
    <text evidence="5">The sequence shown here is derived from an EMBL/GenBank/DDBJ whole genome shotgun (WGS) entry which is preliminary data.</text>
</comment>
<keyword evidence="3" id="KW-0862">Zinc</keyword>
<reference evidence="5 6" key="1">
    <citation type="journal article" date="2016" name="J. Microbiol.">
        <title>Dankookia rubra gen. nov., sp. nov., an alphaproteobacterium isolated from sediment of a shallow stream.</title>
        <authorList>
            <person name="Kim W.H."/>
            <person name="Kim D.H."/>
            <person name="Kang K."/>
            <person name="Ahn T.Y."/>
        </authorList>
    </citation>
    <scope>NUCLEOTIDE SEQUENCE [LARGE SCALE GENOMIC DNA]</scope>
    <source>
        <strain evidence="5 6">JCM30602</strain>
    </source>
</reference>
<dbReference type="Pfam" id="PF04828">
    <property type="entry name" value="GFA"/>
    <property type="match status" value="1"/>
</dbReference>
<protein>
    <recommendedName>
        <fullName evidence="4">CENP-V/GFA domain-containing protein</fullName>
    </recommendedName>
</protein>
<proteinExistence type="inferred from homology"/>
<dbReference type="GO" id="GO:0016846">
    <property type="term" value="F:carbon-sulfur lyase activity"/>
    <property type="evidence" value="ECO:0007669"/>
    <property type="project" value="InterPro"/>
</dbReference>
<evidence type="ECO:0000256" key="3">
    <source>
        <dbReference type="ARBA" id="ARBA00022833"/>
    </source>
</evidence>
<dbReference type="SUPFAM" id="SSF51316">
    <property type="entry name" value="Mss4-like"/>
    <property type="match status" value="1"/>
</dbReference>
<dbReference type="InterPro" id="IPR006913">
    <property type="entry name" value="CENP-V/GFA"/>
</dbReference>
<organism evidence="5 6">
    <name type="scientific">Dankookia rubra</name>
    <dbReference type="NCBI Taxonomy" id="1442381"/>
    <lineage>
        <taxon>Bacteria</taxon>
        <taxon>Pseudomonadati</taxon>
        <taxon>Pseudomonadota</taxon>
        <taxon>Alphaproteobacteria</taxon>
        <taxon>Acetobacterales</taxon>
        <taxon>Roseomonadaceae</taxon>
        <taxon>Dankookia</taxon>
    </lineage>
</organism>
<dbReference type="Gene3D" id="3.90.1590.10">
    <property type="entry name" value="glutathione-dependent formaldehyde- activating enzyme (gfa)"/>
    <property type="match status" value="1"/>
</dbReference>
<evidence type="ECO:0000259" key="4">
    <source>
        <dbReference type="Pfam" id="PF04828"/>
    </source>
</evidence>
<evidence type="ECO:0000256" key="1">
    <source>
        <dbReference type="ARBA" id="ARBA00005495"/>
    </source>
</evidence>